<accession>A0A365XU45</accession>
<dbReference type="Proteomes" id="UP000253410">
    <property type="component" value="Unassembled WGS sequence"/>
</dbReference>
<dbReference type="Gene3D" id="3.20.20.140">
    <property type="entry name" value="Metal-dependent hydrolases"/>
    <property type="match status" value="1"/>
</dbReference>
<comment type="cofactor">
    <cofactor evidence="1">
        <name>Zn(2+)</name>
        <dbReference type="ChEBI" id="CHEBI:29105"/>
    </cofactor>
</comment>
<dbReference type="GO" id="GO:0004000">
    <property type="term" value="F:adenosine deaminase activity"/>
    <property type="evidence" value="ECO:0007669"/>
    <property type="project" value="TreeGrafter"/>
</dbReference>
<dbReference type="SUPFAM" id="SSF51556">
    <property type="entry name" value="Metallo-dependent hydrolases"/>
    <property type="match status" value="1"/>
</dbReference>
<dbReference type="Pfam" id="PF00962">
    <property type="entry name" value="A_deaminase"/>
    <property type="match status" value="1"/>
</dbReference>
<comment type="similarity">
    <text evidence="2">Belongs to the metallo-dependent hydrolases superfamily. Adenosine and AMP deaminases family.</text>
</comment>
<proteinExistence type="inferred from homology"/>
<dbReference type="GO" id="GO:0043103">
    <property type="term" value="P:hypoxanthine salvage"/>
    <property type="evidence" value="ECO:0007669"/>
    <property type="project" value="TreeGrafter"/>
</dbReference>
<evidence type="ECO:0000313" key="9">
    <source>
        <dbReference type="Proteomes" id="UP000253410"/>
    </source>
</evidence>
<evidence type="ECO:0000256" key="5">
    <source>
        <dbReference type="ARBA" id="ARBA00022801"/>
    </source>
</evidence>
<sequence length="497" mass="56327">MAKMIFQYNYVRAGLLVTACLLAIMAFTAVPQKNPVTRQVNDYFEQIRRNPQLLTAFFTAMPKGGDLHHHYSGSVYGETYWEILSDNNGWINTTSLETDTPGAVHQAPWKRLAELQNDSRLDSVKQAFLRKVSIKDYDPSIGPPDQHFFATFGKMGTVASFRMEVGLRELKQRALKENVQYIETMLGQVDTVVSLPDGANWEKSLTAASLKDSLAVFNTLNKLHTALISAGVATAAKGYCHRLAEMHNKAHPDDSSFMIRYQLSIRRSLSPLQVYRRLLLAFQVASQDTLVVGVNLVTREDGDVSMRDYSLHMLMFADLSRRYPGVKYALHAGELAMGMVRPEQLRSHITEAVMTAGAKRIGHGVTIAYESDWKMVLHRMSAQKIPVEINLSSNEFILKVKNEEHPVLLYHSHKVPIVIGTDDAGVLRTDLTRQYVLLAARYPSLRYTDIKEMIRNSIIYSFIQPAASKEQQLRKLDTALLKFEEQVLAYRQHQHNR</sequence>
<evidence type="ECO:0000259" key="7">
    <source>
        <dbReference type="Pfam" id="PF00962"/>
    </source>
</evidence>
<comment type="caution">
    <text evidence="8">The sequence shown here is derived from an EMBL/GenBank/DDBJ whole genome shotgun (WGS) entry which is preliminary data.</text>
</comment>
<dbReference type="GO" id="GO:0006154">
    <property type="term" value="P:adenosine catabolic process"/>
    <property type="evidence" value="ECO:0007669"/>
    <property type="project" value="TreeGrafter"/>
</dbReference>
<keyword evidence="5" id="KW-0378">Hydrolase</keyword>
<dbReference type="GO" id="GO:0046103">
    <property type="term" value="P:inosine biosynthetic process"/>
    <property type="evidence" value="ECO:0007669"/>
    <property type="project" value="TreeGrafter"/>
</dbReference>
<dbReference type="GO" id="GO:0005829">
    <property type="term" value="C:cytosol"/>
    <property type="evidence" value="ECO:0007669"/>
    <property type="project" value="TreeGrafter"/>
</dbReference>
<evidence type="ECO:0000256" key="3">
    <source>
        <dbReference type="ARBA" id="ARBA00012784"/>
    </source>
</evidence>
<dbReference type="GO" id="GO:0046872">
    <property type="term" value="F:metal ion binding"/>
    <property type="evidence" value="ECO:0007669"/>
    <property type="project" value="UniProtKB-KW"/>
</dbReference>
<keyword evidence="6" id="KW-0862">Zinc</keyword>
<evidence type="ECO:0000313" key="8">
    <source>
        <dbReference type="EMBL" id="RBL89897.1"/>
    </source>
</evidence>
<feature type="domain" description="Adenosine deaminase" evidence="7">
    <location>
        <begin position="282"/>
        <end position="472"/>
    </location>
</feature>
<dbReference type="InterPro" id="IPR006330">
    <property type="entry name" value="Ado/ade_deaminase"/>
</dbReference>
<keyword evidence="9" id="KW-1185">Reference proteome</keyword>
<dbReference type="PANTHER" id="PTHR11409:SF43">
    <property type="entry name" value="ADENOSINE DEAMINASE"/>
    <property type="match status" value="1"/>
</dbReference>
<name>A0A365XU45_9BACT</name>
<dbReference type="OrthoDB" id="105475at2"/>
<dbReference type="PANTHER" id="PTHR11409">
    <property type="entry name" value="ADENOSINE DEAMINASE"/>
    <property type="match status" value="1"/>
</dbReference>
<protein>
    <recommendedName>
        <fullName evidence="3">adenosine deaminase</fullName>
        <ecNumber evidence="3">3.5.4.4</ecNumber>
    </recommendedName>
</protein>
<evidence type="ECO:0000256" key="1">
    <source>
        <dbReference type="ARBA" id="ARBA00001947"/>
    </source>
</evidence>
<reference evidence="8 9" key="1">
    <citation type="submission" date="2018-05" db="EMBL/GenBank/DDBJ databases">
        <title>Chitinophaga sp. K3CV102501T nov., isolated from isolated from a monsoon evergreen broad-leaved forest soil.</title>
        <authorList>
            <person name="Lv Y."/>
        </authorList>
    </citation>
    <scope>NUCLEOTIDE SEQUENCE [LARGE SCALE GENOMIC DNA]</scope>
    <source>
        <strain evidence="8 9">GDMCC 1.1325</strain>
    </source>
</reference>
<evidence type="ECO:0000256" key="4">
    <source>
        <dbReference type="ARBA" id="ARBA00022723"/>
    </source>
</evidence>
<dbReference type="InterPro" id="IPR032466">
    <property type="entry name" value="Metal_Hydrolase"/>
</dbReference>
<dbReference type="RefSeq" id="WP_113618646.1">
    <property type="nucleotide sequence ID" value="NZ_QFFJ01000002.1"/>
</dbReference>
<evidence type="ECO:0000256" key="2">
    <source>
        <dbReference type="ARBA" id="ARBA00006676"/>
    </source>
</evidence>
<dbReference type="AlphaFoldDB" id="A0A365XU45"/>
<organism evidence="8 9">
    <name type="scientific">Chitinophaga flava</name>
    <dbReference type="NCBI Taxonomy" id="2259036"/>
    <lineage>
        <taxon>Bacteria</taxon>
        <taxon>Pseudomonadati</taxon>
        <taxon>Bacteroidota</taxon>
        <taxon>Chitinophagia</taxon>
        <taxon>Chitinophagales</taxon>
        <taxon>Chitinophagaceae</taxon>
        <taxon>Chitinophaga</taxon>
    </lineage>
</organism>
<dbReference type="EMBL" id="QFFJ01000002">
    <property type="protein sequence ID" value="RBL89897.1"/>
    <property type="molecule type" value="Genomic_DNA"/>
</dbReference>
<gene>
    <name evidence="8" type="ORF">DF182_25810</name>
</gene>
<dbReference type="EC" id="3.5.4.4" evidence="3"/>
<keyword evidence="4" id="KW-0479">Metal-binding</keyword>
<evidence type="ECO:0000256" key="6">
    <source>
        <dbReference type="ARBA" id="ARBA00022833"/>
    </source>
</evidence>
<dbReference type="InterPro" id="IPR001365">
    <property type="entry name" value="A_deaminase_dom"/>
</dbReference>